<keyword evidence="8 12" id="KW-0274">FAD</keyword>
<dbReference type="Gene3D" id="3.50.50.60">
    <property type="entry name" value="FAD/NAD(P)-binding domain"/>
    <property type="match status" value="1"/>
</dbReference>
<evidence type="ECO:0000313" key="16">
    <source>
        <dbReference type="Proteomes" id="UP001339883"/>
    </source>
</evidence>
<comment type="subcellular location">
    <subcellularLocation>
        <location evidence="12">Cytoplasm</location>
    </subcellularLocation>
</comment>
<evidence type="ECO:0000256" key="8">
    <source>
        <dbReference type="ARBA" id="ARBA00022827"/>
    </source>
</evidence>
<dbReference type="SUPFAM" id="SSF56425">
    <property type="entry name" value="Succinate dehydrogenase/fumarate reductase flavoprotein, catalytic domain"/>
    <property type="match status" value="1"/>
</dbReference>
<feature type="domain" description="FAD-dependent oxidoreductase 2 FAD-binding" evidence="13">
    <location>
        <begin position="8"/>
        <end position="380"/>
    </location>
</feature>
<dbReference type="EC" id="1.4.3.16" evidence="4 11"/>
<dbReference type="GO" id="GO:0008734">
    <property type="term" value="F:L-aspartate oxidase activity"/>
    <property type="evidence" value="ECO:0007669"/>
    <property type="project" value="UniProtKB-EC"/>
</dbReference>
<dbReference type="InterPro" id="IPR037099">
    <property type="entry name" value="Fum_R/Succ_DH_flav-like_C_sf"/>
</dbReference>
<keyword evidence="9 12" id="KW-0560">Oxidoreductase</keyword>
<dbReference type="Gene3D" id="1.20.58.100">
    <property type="entry name" value="Fumarate reductase/succinate dehydrogenase flavoprotein-like, C-terminal domain"/>
    <property type="match status" value="1"/>
</dbReference>
<comment type="function">
    <text evidence="12">Catalyzes the oxidation of L-aspartate to iminoaspartate.</text>
</comment>
<dbReference type="NCBIfam" id="TIGR00551">
    <property type="entry name" value="nadB"/>
    <property type="match status" value="1"/>
</dbReference>
<proteinExistence type="inferred from homology"/>
<comment type="similarity">
    <text evidence="3 12">Belongs to the FAD-dependent oxidoreductase 2 family. NadB subfamily.</text>
</comment>
<evidence type="ECO:0000256" key="11">
    <source>
        <dbReference type="NCBIfam" id="TIGR00551"/>
    </source>
</evidence>
<evidence type="ECO:0000256" key="4">
    <source>
        <dbReference type="ARBA" id="ARBA00012173"/>
    </source>
</evidence>
<dbReference type="PANTHER" id="PTHR42716">
    <property type="entry name" value="L-ASPARTATE OXIDASE"/>
    <property type="match status" value="1"/>
</dbReference>
<comment type="pathway">
    <text evidence="2 12">Cofactor biosynthesis; NAD(+) biosynthesis; iminoaspartate from L-aspartate (oxidase route): step 1/1.</text>
</comment>
<protein>
    <recommendedName>
        <fullName evidence="5 11">L-aspartate oxidase</fullName>
        <ecNumber evidence="4 11">1.4.3.16</ecNumber>
    </recommendedName>
</protein>
<dbReference type="RefSeq" id="WP_325775033.1">
    <property type="nucleotide sequence ID" value="NZ_VTDN01000003.1"/>
</dbReference>
<evidence type="ECO:0000259" key="14">
    <source>
        <dbReference type="Pfam" id="PF02910"/>
    </source>
</evidence>
<comment type="cofactor">
    <cofactor evidence="1 12">
        <name>FAD</name>
        <dbReference type="ChEBI" id="CHEBI:57692"/>
    </cofactor>
</comment>
<evidence type="ECO:0000256" key="2">
    <source>
        <dbReference type="ARBA" id="ARBA00004950"/>
    </source>
</evidence>
<keyword evidence="7 12" id="KW-0662">Pyridine nucleotide biosynthesis</keyword>
<organism evidence="15 16">
    <name type="scientific">Acinetobacter pollinis</name>
    <dbReference type="NCBI Taxonomy" id="2605270"/>
    <lineage>
        <taxon>Bacteria</taxon>
        <taxon>Pseudomonadati</taxon>
        <taxon>Pseudomonadota</taxon>
        <taxon>Gammaproteobacteria</taxon>
        <taxon>Moraxellales</taxon>
        <taxon>Moraxellaceae</taxon>
        <taxon>Acinetobacter</taxon>
    </lineage>
</organism>
<dbReference type="InterPro" id="IPR003953">
    <property type="entry name" value="FAD-dep_OxRdtase_2_FAD-bd"/>
</dbReference>
<evidence type="ECO:0000256" key="10">
    <source>
        <dbReference type="ARBA" id="ARBA00048305"/>
    </source>
</evidence>
<evidence type="ECO:0000259" key="13">
    <source>
        <dbReference type="Pfam" id="PF00890"/>
    </source>
</evidence>
<evidence type="ECO:0000256" key="7">
    <source>
        <dbReference type="ARBA" id="ARBA00022642"/>
    </source>
</evidence>
<evidence type="ECO:0000256" key="1">
    <source>
        <dbReference type="ARBA" id="ARBA00001974"/>
    </source>
</evidence>
<dbReference type="InterPro" id="IPR005288">
    <property type="entry name" value="NadB"/>
</dbReference>
<evidence type="ECO:0000256" key="3">
    <source>
        <dbReference type="ARBA" id="ARBA00008562"/>
    </source>
</evidence>
<comment type="caution">
    <text evidence="15">The sequence shown here is derived from an EMBL/GenBank/DDBJ whole genome shotgun (WGS) entry which is preliminary data.</text>
</comment>
<reference evidence="15 16" key="1">
    <citation type="submission" date="2019-08" db="EMBL/GenBank/DDBJ databases">
        <title>Five species of Acinetobacter isolated from floral nectar and animal pollinators.</title>
        <authorList>
            <person name="Hendry T.A."/>
        </authorList>
    </citation>
    <scope>NUCLEOTIDE SEQUENCE [LARGE SCALE GENOMIC DNA]</scope>
    <source>
        <strain evidence="15 16">MD18.27</strain>
    </source>
</reference>
<dbReference type="Pfam" id="PF00890">
    <property type="entry name" value="FAD_binding_2"/>
    <property type="match status" value="1"/>
</dbReference>
<dbReference type="PANTHER" id="PTHR42716:SF2">
    <property type="entry name" value="L-ASPARTATE OXIDASE, CHLOROPLASTIC"/>
    <property type="match status" value="1"/>
</dbReference>
<keyword evidence="16" id="KW-1185">Reference proteome</keyword>
<dbReference type="InterPro" id="IPR027477">
    <property type="entry name" value="Succ_DH/fumarate_Rdtase_cat_sf"/>
</dbReference>
<gene>
    <name evidence="15" type="primary">nadB</name>
    <name evidence="15" type="ORF">I2F25_05655</name>
</gene>
<dbReference type="InterPro" id="IPR015939">
    <property type="entry name" value="Fum_Rdtase/Succ_DH_flav-like_C"/>
</dbReference>
<comment type="catalytic activity">
    <reaction evidence="10">
        <text>L-aspartate + O2 = iminosuccinate + H2O2</text>
        <dbReference type="Rhea" id="RHEA:25876"/>
        <dbReference type="ChEBI" id="CHEBI:15379"/>
        <dbReference type="ChEBI" id="CHEBI:16240"/>
        <dbReference type="ChEBI" id="CHEBI:29991"/>
        <dbReference type="ChEBI" id="CHEBI:77875"/>
        <dbReference type="EC" id="1.4.3.16"/>
    </reaction>
    <physiologicalReaction direction="left-to-right" evidence="10">
        <dbReference type="Rhea" id="RHEA:25877"/>
    </physiologicalReaction>
</comment>
<feature type="domain" description="Fumarate reductase/succinate dehydrogenase flavoprotein-like C-terminal" evidence="14">
    <location>
        <begin position="466"/>
        <end position="496"/>
    </location>
</feature>
<dbReference type="SUPFAM" id="SSF51905">
    <property type="entry name" value="FAD/NAD(P)-binding domain"/>
    <property type="match status" value="1"/>
</dbReference>
<evidence type="ECO:0000256" key="6">
    <source>
        <dbReference type="ARBA" id="ARBA00022630"/>
    </source>
</evidence>
<dbReference type="Gene3D" id="3.90.700.10">
    <property type="entry name" value="Succinate dehydrogenase/fumarate reductase flavoprotein, catalytic domain"/>
    <property type="match status" value="1"/>
</dbReference>
<name>A0ABU6DUI6_9GAMM</name>
<keyword evidence="6 12" id="KW-0285">Flavoprotein</keyword>
<dbReference type="SUPFAM" id="SSF46977">
    <property type="entry name" value="Succinate dehydrogenase/fumarate reductase flavoprotein C-terminal domain"/>
    <property type="match status" value="1"/>
</dbReference>
<dbReference type="PRINTS" id="PR00368">
    <property type="entry name" value="FADPNR"/>
</dbReference>
<evidence type="ECO:0000256" key="12">
    <source>
        <dbReference type="RuleBase" id="RU362049"/>
    </source>
</evidence>
<dbReference type="EMBL" id="VTDN01000003">
    <property type="protein sequence ID" value="MEB5476538.1"/>
    <property type="molecule type" value="Genomic_DNA"/>
</dbReference>
<dbReference type="Proteomes" id="UP001339883">
    <property type="component" value="Unassembled WGS sequence"/>
</dbReference>
<dbReference type="InterPro" id="IPR036188">
    <property type="entry name" value="FAD/NAD-bd_sf"/>
</dbReference>
<evidence type="ECO:0000256" key="9">
    <source>
        <dbReference type="ARBA" id="ARBA00023002"/>
    </source>
</evidence>
<sequence length="506" mass="56071">MVQSFEYDVVIVGAGLAGLTVALSLPQNMRVALFLKEDIHVCSSYMAQGGIAAVLAETDTIENHVKNTLTAGAGLCHVENTQQILAQAPEAITWLQQQGVIFDTEPSHRTKQLHLTQEGGHDHRRIVHVADHTGKSIIQALIERLNAQQHIDCLFGYDVESLLTHGKHCHGLRCKREGEQRNFIAKYTVLATGGVGQLFERTTNPVTATGDGLALAWNAGCRVANLEFIQFHPTGLALEKAGGFLISEALRGEGGVLRNIDGHRFMPDYDDRAELAPRDIVARSIFKEMSRQNHQPVFLDMTHLDAKFVQTHFPAIYAKCNSLGLDICREMIPVAPTVHYSCGGVLTDAFGHTDIEHLYAVGEVACTGLHGANRLASNSLLECVVVGRNIAQDMVEKIQWQYPKIAQSKILNRSYTEEKTTPENIVFSKQTLQAWMSQYFGIVRDHAGLLKLRIQLNTWKAQYPNEKLITVALLMVDGALERLESRGAHFNETYPVSLNEAMYSVI</sequence>
<evidence type="ECO:0000256" key="5">
    <source>
        <dbReference type="ARBA" id="ARBA00021901"/>
    </source>
</evidence>
<evidence type="ECO:0000313" key="15">
    <source>
        <dbReference type="EMBL" id="MEB5476538.1"/>
    </source>
</evidence>
<dbReference type="Pfam" id="PF02910">
    <property type="entry name" value="Succ_DH_flav_C"/>
    <property type="match status" value="1"/>
</dbReference>
<accession>A0ABU6DUI6</accession>